<keyword evidence="1 5" id="KW-0963">Cytoplasm</keyword>
<evidence type="ECO:0000256" key="3">
    <source>
        <dbReference type="ARBA" id="ARBA00022552"/>
    </source>
</evidence>
<dbReference type="HAMAP" id="MF_00014">
    <property type="entry name" value="Ribosome_mat_RimM"/>
    <property type="match status" value="1"/>
</dbReference>
<dbReference type="OrthoDB" id="9810331at2"/>
<dbReference type="InterPro" id="IPR011961">
    <property type="entry name" value="RimM"/>
</dbReference>
<dbReference type="RefSeq" id="WP_106068948.1">
    <property type="nucleotide sequence ID" value="NZ_CAACYH010000004.1"/>
</dbReference>
<dbReference type="SUPFAM" id="SSF50447">
    <property type="entry name" value="Translation proteins"/>
    <property type="match status" value="1"/>
</dbReference>
<evidence type="ECO:0000313" key="9">
    <source>
        <dbReference type="EMBL" id="VFB14214.1"/>
    </source>
</evidence>
<dbReference type="PANTHER" id="PTHR33692:SF1">
    <property type="entry name" value="RIBOSOME MATURATION FACTOR RIMM"/>
    <property type="match status" value="1"/>
</dbReference>
<evidence type="ECO:0000313" key="8">
    <source>
        <dbReference type="EMBL" id="RRD88589.1"/>
    </source>
</evidence>
<dbReference type="SUPFAM" id="SSF50346">
    <property type="entry name" value="PRC-barrel domain"/>
    <property type="match status" value="1"/>
</dbReference>
<evidence type="ECO:0000256" key="5">
    <source>
        <dbReference type="HAMAP-Rule" id="MF_00014"/>
    </source>
</evidence>
<accession>A0A2R3MQU0</accession>
<evidence type="ECO:0000313" key="11">
    <source>
        <dbReference type="Proteomes" id="UP000396835"/>
    </source>
</evidence>
<dbReference type="GeneID" id="94547906"/>
<dbReference type="GO" id="GO:0042274">
    <property type="term" value="P:ribosomal small subunit biogenesis"/>
    <property type="evidence" value="ECO:0007669"/>
    <property type="project" value="UniProtKB-UniRule"/>
</dbReference>
<comment type="subcellular location">
    <subcellularLocation>
        <location evidence="5">Cytoplasm</location>
    </subcellularLocation>
</comment>
<keyword evidence="10" id="KW-1185">Reference proteome</keyword>
<comment type="similarity">
    <text evidence="5">Belongs to the RimM family.</text>
</comment>
<dbReference type="GO" id="GO:0005840">
    <property type="term" value="C:ribosome"/>
    <property type="evidence" value="ECO:0007669"/>
    <property type="project" value="InterPro"/>
</dbReference>
<evidence type="ECO:0000256" key="1">
    <source>
        <dbReference type="ARBA" id="ARBA00022490"/>
    </source>
</evidence>
<dbReference type="GO" id="GO:0006364">
    <property type="term" value="P:rRNA processing"/>
    <property type="evidence" value="ECO:0007669"/>
    <property type="project" value="UniProtKB-UniRule"/>
</dbReference>
<feature type="domain" description="RimM N-terminal" evidence="6">
    <location>
        <begin position="10"/>
        <end position="88"/>
    </location>
</feature>
<dbReference type="Gene3D" id="2.40.30.60">
    <property type="entry name" value="RimM"/>
    <property type="match status" value="1"/>
</dbReference>
<comment type="domain">
    <text evidence="5">The PRC barrel domain binds ribosomal protein uS19.</text>
</comment>
<keyword evidence="2 5" id="KW-0690">Ribosome biogenesis</keyword>
<dbReference type="PANTHER" id="PTHR33692">
    <property type="entry name" value="RIBOSOME MATURATION FACTOR RIMM"/>
    <property type="match status" value="1"/>
</dbReference>
<keyword evidence="3 5" id="KW-0698">rRNA processing</keyword>
<evidence type="ECO:0000256" key="4">
    <source>
        <dbReference type="ARBA" id="ARBA00023186"/>
    </source>
</evidence>
<dbReference type="InterPro" id="IPR056792">
    <property type="entry name" value="PRC_RimM"/>
</dbReference>
<evidence type="ECO:0000313" key="10">
    <source>
        <dbReference type="Proteomes" id="UP000279562"/>
    </source>
</evidence>
<dbReference type="Proteomes" id="UP000279562">
    <property type="component" value="Unassembled WGS sequence"/>
</dbReference>
<protein>
    <recommendedName>
        <fullName evidence="5">Ribosome maturation factor RimM</fullName>
    </recommendedName>
</protein>
<keyword evidence="4 5" id="KW-0143">Chaperone</keyword>
<dbReference type="InterPro" id="IPR002676">
    <property type="entry name" value="RimM_N"/>
</dbReference>
<name>A0A2R3MQU0_9BACE</name>
<comment type="subunit">
    <text evidence="5">Binds ribosomal protein uS19.</text>
</comment>
<dbReference type="Pfam" id="PF01782">
    <property type="entry name" value="RimM"/>
    <property type="match status" value="1"/>
</dbReference>
<evidence type="ECO:0000259" key="6">
    <source>
        <dbReference type="Pfam" id="PF01782"/>
    </source>
</evidence>
<dbReference type="EMBL" id="RQYF01000080">
    <property type="protein sequence ID" value="RRD88589.1"/>
    <property type="molecule type" value="Genomic_DNA"/>
</dbReference>
<dbReference type="NCBIfam" id="TIGR02273">
    <property type="entry name" value="16S_RimM"/>
    <property type="match status" value="1"/>
</dbReference>
<evidence type="ECO:0000259" key="7">
    <source>
        <dbReference type="Pfam" id="PF24986"/>
    </source>
</evidence>
<organism evidence="8 10">
    <name type="scientific">Prevotella heparinolytica</name>
    <dbReference type="NCBI Taxonomy" id="28113"/>
    <lineage>
        <taxon>Bacteria</taxon>
        <taxon>Pseudomonadati</taxon>
        <taxon>Bacteroidota</taxon>
        <taxon>Bacteroidia</taxon>
        <taxon>Bacteroidales</taxon>
        <taxon>Bacteroidaceae</taxon>
        <taxon>Bacteroides</taxon>
    </lineage>
</organism>
<proteinExistence type="inferred from homology"/>
<dbReference type="InterPro" id="IPR036976">
    <property type="entry name" value="RimM_N_sf"/>
</dbReference>
<dbReference type="GO" id="GO:0005737">
    <property type="term" value="C:cytoplasm"/>
    <property type="evidence" value="ECO:0007669"/>
    <property type="project" value="UniProtKB-SubCell"/>
</dbReference>
<dbReference type="Proteomes" id="UP000396835">
    <property type="component" value="Unassembled WGS sequence"/>
</dbReference>
<dbReference type="EMBL" id="CAACYH010000004">
    <property type="protein sequence ID" value="VFB14214.1"/>
    <property type="molecule type" value="Genomic_DNA"/>
</dbReference>
<feature type="domain" description="Ribosome maturation factor RimM PRC barrel" evidence="7">
    <location>
        <begin position="102"/>
        <end position="169"/>
    </location>
</feature>
<dbReference type="KEGG" id="bhf:C3V43_05540"/>
<dbReference type="GO" id="GO:0043022">
    <property type="term" value="F:ribosome binding"/>
    <property type="evidence" value="ECO:0007669"/>
    <property type="project" value="InterPro"/>
</dbReference>
<dbReference type="AlphaFoldDB" id="A0A2R3MQU0"/>
<reference evidence="9 11" key="2">
    <citation type="submission" date="2019-02" db="EMBL/GenBank/DDBJ databases">
        <authorList>
            <consortium name="Pathogen Informatics"/>
        </authorList>
    </citation>
    <scope>NUCLEOTIDE SEQUENCE [LARGE SCALE GENOMIC DNA]</scope>
    <source>
        <strain evidence="9 11">3012STDY7078512</strain>
    </source>
</reference>
<dbReference type="Gene3D" id="2.30.30.240">
    <property type="entry name" value="PRC-barrel domain"/>
    <property type="match status" value="1"/>
</dbReference>
<dbReference type="Pfam" id="PF24986">
    <property type="entry name" value="PRC_RimM"/>
    <property type="match status" value="1"/>
</dbReference>
<gene>
    <name evidence="5 8" type="primary">rimM</name>
    <name evidence="8" type="ORF">EII33_11990</name>
    <name evidence="9" type="ORF">NCTC7812_01755</name>
</gene>
<comment type="function">
    <text evidence="5">An accessory protein needed during the final step in the assembly of 30S ribosomal subunit, possibly for assembly of the head region. Essential for efficient processing of 16S rRNA. May be needed both before and after RbfA during the maturation of 16S rRNA. It has affinity for free ribosomal 30S subunits but not for 70S ribosomes.</text>
</comment>
<dbReference type="InterPro" id="IPR009000">
    <property type="entry name" value="Transl_B-barrel_sf"/>
</dbReference>
<evidence type="ECO:0000256" key="2">
    <source>
        <dbReference type="ARBA" id="ARBA00022517"/>
    </source>
</evidence>
<dbReference type="InterPro" id="IPR011033">
    <property type="entry name" value="PRC_barrel-like_sf"/>
</dbReference>
<sequence length="179" mass="20760">MIKKEDVYKIGIFNKPHGIHGELSFTFTDDIFDRVEAEYLICLIDGILVPFFLEEYRFRSDTTALVKLEGVDTAERARMFTNTEVYFPVKHAEGHEPEELSWDFFVGFRMEEVHHGKLGEIVYVDTSTINTLFTVAYQGEEILIPAQEDFIVDIDRKHKVITMDLPEGLLALDDMEEFN</sequence>
<reference evidence="8 10" key="1">
    <citation type="submission" date="2018-11" db="EMBL/GenBank/DDBJ databases">
        <title>Genomes From Bacteria Associated with the Canine Oral Cavity: a Test Case for Automated Genome-Based Taxonomic Assignment.</title>
        <authorList>
            <person name="Coil D.A."/>
            <person name="Jospin G."/>
            <person name="Darling A.E."/>
            <person name="Wallis C."/>
            <person name="Davis I.J."/>
            <person name="Harris S."/>
            <person name="Eisen J.A."/>
            <person name="Holcombe L.J."/>
            <person name="O'Flynn C."/>
        </authorList>
    </citation>
    <scope>NUCLEOTIDE SEQUENCE [LARGE SCALE GENOMIC DNA]</scope>
    <source>
        <strain evidence="8 10">OH1047_COT-310</strain>
    </source>
</reference>